<feature type="compositionally biased region" description="Basic and acidic residues" evidence="1">
    <location>
        <begin position="85"/>
        <end position="98"/>
    </location>
</feature>
<evidence type="ECO:0000313" key="3">
    <source>
        <dbReference type="Proteomes" id="UP000077266"/>
    </source>
</evidence>
<name>A0A165FKF5_EXIGL</name>
<reference evidence="2 3" key="1">
    <citation type="journal article" date="2016" name="Mol. Biol. Evol.">
        <title>Comparative Genomics of Early-Diverging Mushroom-Forming Fungi Provides Insights into the Origins of Lignocellulose Decay Capabilities.</title>
        <authorList>
            <person name="Nagy L.G."/>
            <person name="Riley R."/>
            <person name="Tritt A."/>
            <person name="Adam C."/>
            <person name="Daum C."/>
            <person name="Floudas D."/>
            <person name="Sun H."/>
            <person name="Yadav J.S."/>
            <person name="Pangilinan J."/>
            <person name="Larsson K.H."/>
            <person name="Matsuura K."/>
            <person name="Barry K."/>
            <person name="Labutti K."/>
            <person name="Kuo R."/>
            <person name="Ohm R.A."/>
            <person name="Bhattacharya S.S."/>
            <person name="Shirouzu T."/>
            <person name="Yoshinaga Y."/>
            <person name="Martin F.M."/>
            <person name="Grigoriev I.V."/>
            <person name="Hibbett D.S."/>
        </authorList>
    </citation>
    <scope>NUCLEOTIDE SEQUENCE [LARGE SCALE GENOMIC DNA]</scope>
    <source>
        <strain evidence="2 3">HHB12029</strain>
    </source>
</reference>
<sequence length="117" mass="13411">CRTGHCFQGAYYSTFVPAEDIDCPCGERMQTREHTLRECTRYDDYRDILRKASRNIVLSEILGTERGLAALSEFLRKSGAFTKTGEPRAARAAPSRELEPEDYGGWEVENEADEEWR</sequence>
<dbReference type="EMBL" id="KV426080">
    <property type="protein sequence ID" value="KZV89140.1"/>
    <property type="molecule type" value="Genomic_DNA"/>
</dbReference>
<proteinExistence type="predicted"/>
<feature type="non-terminal residue" evidence="2">
    <location>
        <position position="1"/>
    </location>
</feature>
<evidence type="ECO:0000256" key="1">
    <source>
        <dbReference type="SAM" id="MobiDB-lite"/>
    </source>
</evidence>
<dbReference type="InParanoid" id="A0A165FKF5"/>
<protein>
    <submittedName>
        <fullName evidence="2">Uncharacterized protein</fullName>
    </submittedName>
</protein>
<feature type="region of interest" description="Disordered" evidence="1">
    <location>
        <begin position="84"/>
        <end position="117"/>
    </location>
</feature>
<accession>A0A165FKF5</accession>
<dbReference type="OrthoDB" id="3230070at2759"/>
<feature type="compositionally biased region" description="Acidic residues" evidence="1">
    <location>
        <begin position="99"/>
        <end position="117"/>
    </location>
</feature>
<keyword evidence="3" id="KW-1185">Reference proteome</keyword>
<evidence type="ECO:0000313" key="2">
    <source>
        <dbReference type="EMBL" id="KZV89140.1"/>
    </source>
</evidence>
<dbReference type="AlphaFoldDB" id="A0A165FKF5"/>
<gene>
    <name evidence="2" type="ORF">EXIGLDRAFT_618486</name>
</gene>
<dbReference type="Proteomes" id="UP000077266">
    <property type="component" value="Unassembled WGS sequence"/>
</dbReference>
<organism evidence="2 3">
    <name type="scientific">Exidia glandulosa HHB12029</name>
    <dbReference type="NCBI Taxonomy" id="1314781"/>
    <lineage>
        <taxon>Eukaryota</taxon>
        <taxon>Fungi</taxon>
        <taxon>Dikarya</taxon>
        <taxon>Basidiomycota</taxon>
        <taxon>Agaricomycotina</taxon>
        <taxon>Agaricomycetes</taxon>
        <taxon>Auriculariales</taxon>
        <taxon>Exidiaceae</taxon>
        <taxon>Exidia</taxon>
    </lineage>
</organism>
<dbReference type="STRING" id="1314781.A0A165FKF5"/>